<evidence type="ECO:0000256" key="1">
    <source>
        <dbReference type="ARBA" id="ARBA00023002"/>
    </source>
</evidence>
<dbReference type="InterPro" id="IPR036291">
    <property type="entry name" value="NAD(P)-bd_dom_sf"/>
</dbReference>
<dbReference type="PANTHER" id="PTHR43818">
    <property type="entry name" value="BCDNA.GH03377"/>
    <property type="match status" value="1"/>
</dbReference>
<keyword evidence="1" id="KW-0560">Oxidoreductase</keyword>
<dbReference type="SUPFAM" id="SSF51735">
    <property type="entry name" value="NAD(P)-binding Rossmann-fold domains"/>
    <property type="match status" value="1"/>
</dbReference>
<protein>
    <submittedName>
        <fullName evidence="3">Dehydrogenase</fullName>
    </submittedName>
</protein>
<dbReference type="AlphaFoldDB" id="A0A0W8G288"/>
<evidence type="ECO:0000313" key="3">
    <source>
        <dbReference type="EMBL" id="KUG27291.1"/>
    </source>
</evidence>
<feature type="domain" description="Gfo/Idh/MocA-like oxidoreductase N-terminal" evidence="2">
    <location>
        <begin position="12"/>
        <end position="140"/>
    </location>
</feature>
<dbReference type="InterPro" id="IPR050463">
    <property type="entry name" value="Gfo/Idh/MocA_oxidrdct_glycsds"/>
</dbReference>
<evidence type="ECO:0000259" key="2">
    <source>
        <dbReference type="Pfam" id="PF01408"/>
    </source>
</evidence>
<accession>A0A0W8G288</accession>
<comment type="caution">
    <text evidence="3">The sequence shown here is derived from an EMBL/GenBank/DDBJ whole genome shotgun (WGS) entry which is preliminary data.</text>
</comment>
<organism evidence="3">
    <name type="scientific">hydrocarbon metagenome</name>
    <dbReference type="NCBI Taxonomy" id="938273"/>
    <lineage>
        <taxon>unclassified sequences</taxon>
        <taxon>metagenomes</taxon>
        <taxon>ecological metagenomes</taxon>
    </lineage>
</organism>
<dbReference type="Pfam" id="PF01408">
    <property type="entry name" value="GFO_IDH_MocA"/>
    <property type="match status" value="1"/>
</dbReference>
<dbReference type="InterPro" id="IPR000683">
    <property type="entry name" value="Gfo/Idh/MocA-like_OxRdtase_N"/>
</dbReference>
<reference evidence="3" key="1">
    <citation type="journal article" date="2015" name="Proc. Natl. Acad. Sci. U.S.A.">
        <title>Networks of energetic and metabolic interactions define dynamics in microbial communities.</title>
        <authorList>
            <person name="Embree M."/>
            <person name="Liu J.K."/>
            <person name="Al-Bassam M.M."/>
            <person name="Zengler K."/>
        </authorList>
    </citation>
    <scope>NUCLEOTIDE SEQUENCE</scope>
</reference>
<proteinExistence type="predicted"/>
<sequence>MAAASQADRPLRAAVIGLGRIGAGLDRAASTSPLTHAGAYAAHPEFSLAAVCDVDPDRCRAEARRYGAAPYLSAAEMMDSVRPDVVSVCTPTPDHAATLRAVLAVPPKCVVMEKPLAPDLDTAQAMAEACELAGVPLVVHFTRRFIPLYEEVRRRILAGSRVVSASIKYAKGLRHNGSHAVALAMAMFGGIQEVRPLAARHDAFPDDPTVALHLRCERCDDVHLQALDERLFTHFEFDVILDDGRYTFYKDDTAALRYDVVWNEVYACPSLRPAGEIPTGKERAMLELAGHAAACARGLSTPRCNGRFALAVQALCETVIERVTKDEHAGPGRH</sequence>
<name>A0A0W8G288_9ZZZZ</name>
<dbReference type="EMBL" id="LNQE01000344">
    <property type="protein sequence ID" value="KUG27291.1"/>
    <property type="molecule type" value="Genomic_DNA"/>
</dbReference>
<gene>
    <name evidence="3" type="ORF">ASZ90_002884</name>
</gene>
<dbReference type="Gene3D" id="3.40.50.720">
    <property type="entry name" value="NAD(P)-binding Rossmann-like Domain"/>
    <property type="match status" value="1"/>
</dbReference>
<dbReference type="GO" id="GO:0000166">
    <property type="term" value="F:nucleotide binding"/>
    <property type="evidence" value="ECO:0007669"/>
    <property type="project" value="InterPro"/>
</dbReference>
<dbReference type="PANTHER" id="PTHR43818:SF11">
    <property type="entry name" value="BCDNA.GH03377"/>
    <property type="match status" value="1"/>
</dbReference>
<dbReference type="GO" id="GO:0016491">
    <property type="term" value="F:oxidoreductase activity"/>
    <property type="evidence" value="ECO:0007669"/>
    <property type="project" value="UniProtKB-KW"/>
</dbReference>
<dbReference type="Gene3D" id="3.30.360.10">
    <property type="entry name" value="Dihydrodipicolinate Reductase, domain 2"/>
    <property type="match status" value="1"/>
</dbReference>